<dbReference type="Proteomes" id="UP000197156">
    <property type="component" value="Chromosome"/>
</dbReference>
<proteinExistence type="predicted"/>
<organism evidence="1 2">
    <name type="scientific">Thermococcus celer Vu 13 = JCM 8558</name>
    <dbReference type="NCBI Taxonomy" id="1293037"/>
    <lineage>
        <taxon>Archaea</taxon>
        <taxon>Methanobacteriati</taxon>
        <taxon>Methanobacteriota</taxon>
        <taxon>Thermococci</taxon>
        <taxon>Thermococcales</taxon>
        <taxon>Thermococcaceae</taxon>
        <taxon>Thermococcus</taxon>
    </lineage>
</organism>
<evidence type="ECO:0000313" key="2">
    <source>
        <dbReference type="Proteomes" id="UP000197156"/>
    </source>
</evidence>
<protein>
    <recommendedName>
        <fullName evidence="3">DUF4932 domain-containing protein</fullName>
    </recommendedName>
</protein>
<sequence>MPDVKSLMVPLLILLIFFAYYITPSGVQQKPVIHLNLSPISDCSGNVCVEVNPYLELTDVVFHMAGWNYNDTPYAREAMSYFSPYKNHKAVLLARKAMKKGLKYDAIPRFAMQLNSTEWDEHLIGRVHGDEKLLNELALAMKEFARDSNFSGFYEGHGKFYEGQINLSLKENPNLFSIPNFEENFFGGRKERYVFVLQPLEMYSSYGGYMDGGTVYGFLGVCSNGSYCDASVHELAHSFVNPAVDAHYAEFKEYSQMFSPVKEVMPSMAYSTWKVYLDETFIRAFNAYYILETEGNQSAERFIEGQESLGFYLVGKVYRAYLTDYLPNRDKYPTFGSFMPELARLMGKWYRDGFWKNVSPEPTIERAFLEFKHKGVKVYVVGNLSESTYVKNYVEMLKEAGFNARLTDRLDGGNLIVIAPLDSPITRNLNKYVELKNCSVVVDGTAYSSGVFLVEALKNPNGDGFLLLIAGTPDVFGRKPSNGDESLGDYHYFVYLTSIKRVVAFG</sequence>
<dbReference type="GeneID" id="33323380"/>
<evidence type="ECO:0000313" key="1">
    <source>
        <dbReference type="EMBL" id="ASI98331.1"/>
    </source>
</evidence>
<reference evidence="1 2" key="1">
    <citation type="submission" date="2016-03" db="EMBL/GenBank/DDBJ databases">
        <title>Complete genome sequence of Thermococcus celer.</title>
        <authorList>
            <person name="Oger P.M."/>
        </authorList>
    </citation>
    <scope>NUCLEOTIDE SEQUENCE [LARGE SCALE GENOMIC DNA]</scope>
    <source>
        <strain evidence="1 2">Vu 13</strain>
    </source>
</reference>
<dbReference type="OrthoDB" id="91955at2157"/>
<dbReference type="KEGG" id="tce:A3L02_01480"/>
<dbReference type="InterPro" id="IPR032560">
    <property type="entry name" value="DUF4932"/>
</dbReference>
<keyword evidence="2" id="KW-1185">Reference proteome</keyword>
<dbReference type="AlphaFoldDB" id="A0A218P079"/>
<gene>
    <name evidence="1" type="ORF">A3L02_01480</name>
</gene>
<dbReference type="RefSeq" id="WP_157895712.1">
    <property type="nucleotide sequence ID" value="NZ_CP014854.1"/>
</dbReference>
<dbReference type="EMBL" id="CP014854">
    <property type="protein sequence ID" value="ASI98331.1"/>
    <property type="molecule type" value="Genomic_DNA"/>
</dbReference>
<name>A0A218P079_THECE</name>
<accession>A0A218P079</accession>
<dbReference type="Pfam" id="PF16286">
    <property type="entry name" value="DUF4932"/>
    <property type="match status" value="1"/>
</dbReference>
<evidence type="ECO:0008006" key="3">
    <source>
        <dbReference type="Google" id="ProtNLM"/>
    </source>
</evidence>